<dbReference type="EMBL" id="JBICYV010000015">
    <property type="protein sequence ID" value="MFG3014309.1"/>
    <property type="molecule type" value="Genomic_DNA"/>
</dbReference>
<proteinExistence type="predicted"/>
<evidence type="ECO:0000313" key="2">
    <source>
        <dbReference type="Proteomes" id="UP001604267"/>
    </source>
</evidence>
<name>A0ABW7BAS6_9ACTN</name>
<gene>
    <name evidence="1" type="ORF">ACGFZB_28600</name>
</gene>
<comment type="caution">
    <text evidence="1">The sequence shown here is derived from an EMBL/GenBank/DDBJ whole genome shotgun (WGS) entry which is preliminary data.</text>
</comment>
<dbReference type="RefSeq" id="WP_392820869.1">
    <property type="nucleotide sequence ID" value="NZ_JBICYV010000015.1"/>
</dbReference>
<dbReference type="Proteomes" id="UP001604267">
    <property type="component" value="Unassembled WGS sequence"/>
</dbReference>
<sequence length="210" mass="22439">MPKNDNYGQGTQYPVLSDAADIEIAFSTLVNGFVPKLVMRFADANARAAALTGPTKPVPGMITYLIAEDRWEGRQADNTWLLLSDGPWQPLTYKTGFAAYGGSPGWRKKAGGGIELRGRIKRSNNGNLDDSGDAIPFASIPSSMAPAAIRMYVVPSKRVTVSGVTRYTARLEVHPDGTLKYMVEAGGGTGTSSDAPWFGMDGVMFSPDGD</sequence>
<evidence type="ECO:0000313" key="1">
    <source>
        <dbReference type="EMBL" id="MFG3014309.1"/>
    </source>
</evidence>
<keyword evidence="2" id="KW-1185">Reference proteome</keyword>
<accession>A0ABW7BAS6</accession>
<reference evidence="1 2" key="1">
    <citation type="submission" date="2024-10" db="EMBL/GenBank/DDBJ databases">
        <title>The Natural Products Discovery Center: Release of the First 8490 Sequenced Strains for Exploring Actinobacteria Biosynthetic Diversity.</title>
        <authorList>
            <person name="Kalkreuter E."/>
            <person name="Kautsar S.A."/>
            <person name="Yang D."/>
            <person name="Bader C.D."/>
            <person name="Teijaro C.N."/>
            <person name="Fluegel L."/>
            <person name="Davis C.M."/>
            <person name="Simpson J.R."/>
            <person name="Lauterbach L."/>
            <person name="Steele A.D."/>
            <person name="Gui C."/>
            <person name="Meng S."/>
            <person name="Li G."/>
            <person name="Viehrig K."/>
            <person name="Ye F."/>
            <person name="Su P."/>
            <person name="Kiefer A.F."/>
            <person name="Nichols A."/>
            <person name="Cepeda A.J."/>
            <person name="Yan W."/>
            <person name="Fan B."/>
            <person name="Jiang Y."/>
            <person name="Adhikari A."/>
            <person name="Zheng C.-J."/>
            <person name="Schuster L."/>
            <person name="Cowan T.M."/>
            <person name="Smanski M.J."/>
            <person name="Chevrette M.G."/>
            <person name="De Carvalho L.P.S."/>
            <person name="Shen B."/>
        </authorList>
    </citation>
    <scope>NUCLEOTIDE SEQUENCE [LARGE SCALE GENOMIC DNA]</scope>
    <source>
        <strain evidence="1 2">NPDC048320</strain>
    </source>
</reference>
<protein>
    <submittedName>
        <fullName evidence="1">Uncharacterized protein</fullName>
    </submittedName>
</protein>
<organism evidence="1 2">
    <name type="scientific">Streptomyces cinerochromogenes</name>
    <dbReference type="NCBI Taxonomy" id="66422"/>
    <lineage>
        <taxon>Bacteria</taxon>
        <taxon>Bacillati</taxon>
        <taxon>Actinomycetota</taxon>
        <taxon>Actinomycetes</taxon>
        <taxon>Kitasatosporales</taxon>
        <taxon>Streptomycetaceae</taxon>
        <taxon>Streptomyces</taxon>
    </lineage>
</organism>